<feature type="compositionally biased region" description="Low complexity" evidence="1">
    <location>
        <begin position="104"/>
        <end position="134"/>
    </location>
</feature>
<protein>
    <submittedName>
        <fullName evidence="2">Uncharacterized protein</fullName>
    </submittedName>
</protein>
<name>A0A2P2GCV1_STREW</name>
<dbReference type="AlphaFoldDB" id="A0A2P2GCV1"/>
<comment type="caution">
    <text evidence="2">The sequence shown here is derived from an EMBL/GenBank/DDBJ whole genome shotgun (WGS) entry which is preliminary data.</text>
</comment>
<gene>
    <name evidence="2" type="ORF">VO63_34945</name>
</gene>
<evidence type="ECO:0000313" key="2">
    <source>
        <dbReference type="EMBL" id="KKZ69307.1"/>
    </source>
</evidence>
<keyword evidence="3" id="KW-1185">Reference proteome</keyword>
<feature type="region of interest" description="Disordered" evidence="1">
    <location>
        <begin position="81"/>
        <end position="134"/>
    </location>
</feature>
<organism evidence="2 3">
    <name type="scientific">Streptomyces showdoensis</name>
    <dbReference type="NCBI Taxonomy" id="68268"/>
    <lineage>
        <taxon>Bacteria</taxon>
        <taxon>Bacillati</taxon>
        <taxon>Actinomycetota</taxon>
        <taxon>Actinomycetes</taxon>
        <taxon>Kitasatosporales</taxon>
        <taxon>Streptomycetaceae</taxon>
        <taxon>Streptomyces</taxon>
    </lineage>
</organism>
<dbReference type="EMBL" id="LAQS01000100">
    <property type="protein sequence ID" value="KKZ69307.1"/>
    <property type="molecule type" value="Genomic_DNA"/>
</dbReference>
<proteinExistence type="predicted"/>
<evidence type="ECO:0000313" key="3">
    <source>
        <dbReference type="Proteomes" id="UP000265325"/>
    </source>
</evidence>
<reference evidence="2 3" key="1">
    <citation type="submission" date="2015-05" db="EMBL/GenBank/DDBJ databases">
        <title>Draft Genome assembly of Streptomyces showdoensis.</title>
        <authorList>
            <person name="Thapa K.K."/>
            <person name="Metsa-Ketela M."/>
        </authorList>
    </citation>
    <scope>NUCLEOTIDE SEQUENCE [LARGE SCALE GENOMIC DNA]</scope>
    <source>
        <strain evidence="2 3">ATCC 15227</strain>
    </source>
</reference>
<sequence>MGGRVRPGQRVRFLTPPELPGRYGFAERPPTPGVMRTVEGVAPAVGAAGPGEAGAVVGDVGVAGSVGGTAGADVVGGADDGAVGFGGVPPPPEQPATARPRPSTHTVVTTPRARTPTTPPQVRSARASRGRTGS</sequence>
<accession>A0A2P2GCV1</accession>
<feature type="region of interest" description="Disordered" evidence="1">
    <location>
        <begin position="1"/>
        <end position="32"/>
    </location>
</feature>
<evidence type="ECO:0000256" key="1">
    <source>
        <dbReference type="SAM" id="MobiDB-lite"/>
    </source>
</evidence>
<dbReference type="Proteomes" id="UP000265325">
    <property type="component" value="Unassembled WGS sequence"/>
</dbReference>